<dbReference type="EMBL" id="JALLAZ020000523">
    <property type="protein sequence ID" value="KAL3793182.1"/>
    <property type="molecule type" value="Genomic_DNA"/>
</dbReference>
<feature type="compositionally biased region" description="Basic and acidic residues" evidence="1">
    <location>
        <begin position="115"/>
        <end position="126"/>
    </location>
</feature>
<protein>
    <submittedName>
        <fullName evidence="2">Uncharacterized protein</fullName>
    </submittedName>
</protein>
<dbReference type="AlphaFoldDB" id="A0ABD3PYU3"/>
<keyword evidence="3" id="KW-1185">Reference proteome</keyword>
<gene>
    <name evidence="2" type="ORF">ACHAW5_001410</name>
</gene>
<accession>A0ABD3PYU3</accession>
<name>A0ABD3PYU3_9STRA</name>
<proteinExistence type="predicted"/>
<comment type="caution">
    <text evidence="2">The sequence shown here is derived from an EMBL/GenBank/DDBJ whole genome shotgun (WGS) entry which is preliminary data.</text>
</comment>
<feature type="compositionally biased region" description="Basic and acidic residues" evidence="1">
    <location>
        <begin position="44"/>
        <end position="55"/>
    </location>
</feature>
<evidence type="ECO:0000313" key="2">
    <source>
        <dbReference type="EMBL" id="KAL3793182.1"/>
    </source>
</evidence>
<evidence type="ECO:0000256" key="1">
    <source>
        <dbReference type="SAM" id="MobiDB-lite"/>
    </source>
</evidence>
<organism evidence="2 3">
    <name type="scientific">Stephanodiscus triporus</name>
    <dbReference type="NCBI Taxonomy" id="2934178"/>
    <lineage>
        <taxon>Eukaryota</taxon>
        <taxon>Sar</taxon>
        <taxon>Stramenopiles</taxon>
        <taxon>Ochrophyta</taxon>
        <taxon>Bacillariophyta</taxon>
        <taxon>Coscinodiscophyceae</taxon>
        <taxon>Thalassiosirophycidae</taxon>
        <taxon>Stephanodiscales</taxon>
        <taxon>Stephanodiscaceae</taxon>
        <taxon>Stephanodiscus</taxon>
    </lineage>
</organism>
<sequence>EGCGASVTCKGGSREAVRNNPIISAVASSLREIERIVATAPEDWWTRREDDEGRNDCSGASADGETLEVVDFRIAANGDDGDGDDEDNDNDEGGREGELSDGDHDDDDASVAANEFRDGGLGREEAASSSSPPLSNERAVFVRENSDPLPEFSPSPIAVRDSQNLSEPNDYHDDHNEGRTETSGQLGRIVVPISRKIDAKYADGSSSPGGGSLPSSGGRPHRAAAARVSFRRHPKAFLLDPSWKLSVEHARRLRRCVDDGLVSVLGIRPHDDDDEFGDDATKGSFDRSGFDFDAEGVGESFLSMLSSNRTDNVPPAPASFYAIGVERDPNFTVDGSVIVPRSFPYYLAVACGLPIVDAEFISSLGNSRGCGPTNGQCYPFPSQLVADGTISEEKRGGGDHLVLGASNYTWGAPTRAREKSVRPPKSFIEKH</sequence>
<evidence type="ECO:0000313" key="3">
    <source>
        <dbReference type="Proteomes" id="UP001530315"/>
    </source>
</evidence>
<feature type="compositionally biased region" description="Basic and acidic residues" evidence="1">
    <location>
        <begin position="169"/>
        <end position="180"/>
    </location>
</feature>
<feature type="compositionally biased region" description="Basic and acidic residues" evidence="1">
    <location>
        <begin position="92"/>
        <end position="102"/>
    </location>
</feature>
<reference evidence="2 3" key="1">
    <citation type="submission" date="2024-10" db="EMBL/GenBank/DDBJ databases">
        <title>Updated reference genomes for cyclostephanoid diatoms.</title>
        <authorList>
            <person name="Roberts W.R."/>
            <person name="Alverson A.J."/>
        </authorList>
    </citation>
    <scope>NUCLEOTIDE SEQUENCE [LARGE SCALE GENOMIC DNA]</scope>
    <source>
        <strain evidence="2 3">AJA276-08</strain>
    </source>
</reference>
<dbReference type="Proteomes" id="UP001530315">
    <property type="component" value="Unassembled WGS sequence"/>
</dbReference>
<feature type="compositionally biased region" description="Acidic residues" evidence="1">
    <location>
        <begin position="79"/>
        <end position="91"/>
    </location>
</feature>
<feature type="region of interest" description="Disordered" evidence="1">
    <location>
        <begin position="42"/>
        <end position="225"/>
    </location>
</feature>
<feature type="non-terminal residue" evidence="2">
    <location>
        <position position="1"/>
    </location>
</feature>